<protein>
    <submittedName>
        <fullName evidence="5">Glycosyl hydrolase family 8</fullName>
    </submittedName>
</protein>
<keyword evidence="6" id="KW-1185">Reference proteome</keyword>
<keyword evidence="4" id="KW-1133">Transmembrane helix</keyword>
<dbReference type="SUPFAM" id="SSF48208">
    <property type="entry name" value="Six-hairpin glycosidases"/>
    <property type="match status" value="1"/>
</dbReference>
<evidence type="ECO:0000256" key="4">
    <source>
        <dbReference type="SAM" id="Phobius"/>
    </source>
</evidence>
<evidence type="ECO:0000256" key="1">
    <source>
        <dbReference type="ARBA" id="ARBA00009209"/>
    </source>
</evidence>
<evidence type="ECO:0000313" key="6">
    <source>
        <dbReference type="Proteomes" id="UP001141183"/>
    </source>
</evidence>
<organism evidence="5 6">
    <name type="scientific">Clostridium tertium</name>
    <dbReference type="NCBI Taxonomy" id="1559"/>
    <lineage>
        <taxon>Bacteria</taxon>
        <taxon>Bacillati</taxon>
        <taxon>Bacillota</taxon>
        <taxon>Clostridia</taxon>
        <taxon>Eubacteriales</taxon>
        <taxon>Clostridiaceae</taxon>
        <taxon>Clostridium</taxon>
    </lineage>
</organism>
<keyword evidence="4" id="KW-0472">Membrane</keyword>
<dbReference type="EMBL" id="JAMRYU010000005">
    <property type="protein sequence ID" value="MDC4239665.1"/>
    <property type="molecule type" value="Genomic_DNA"/>
</dbReference>
<evidence type="ECO:0000313" key="5">
    <source>
        <dbReference type="EMBL" id="MDC4239665.1"/>
    </source>
</evidence>
<dbReference type="GO" id="GO:0005975">
    <property type="term" value="P:carbohydrate metabolic process"/>
    <property type="evidence" value="ECO:0007669"/>
    <property type="project" value="InterPro"/>
</dbReference>
<evidence type="ECO:0000256" key="3">
    <source>
        <dbReference type="ARBA" id="ARBA00023295"/>
    </source>
</evidence>
<dbReference type="RefSeq" id="WP_195624581.1">
    <property type="nucleotide sequence ID" value="NZ_JADMSE010000037.1"/>
</dbReference>
<feature type="transmembrane region" description="Helical" evidence="4">
    <location>
        <begin position="7"/>
        <end position="29"/>
    </location>
</feature>
<dbReference type="InterPro" id="IPR002037">
    <property type="entry name" value="Glyco_hydro_8"/>
</dbReference>
<sequence>MKKTNKQIITIIVLLLFVISCIYLSYIYLFKYIKNIEINSVVSMEEVTKEEEILNKFINEKLMDEYGGIYTNYNNISTEGDLTKGHDILSESQGMMLNYCLYKNNQEKFNDSFKYIKENMFLKNGLISWRIENNKSSDVSATIDDLRIARALILGAEEFDNLKYRYYGIKISNGIYKNLIQENRLIDFHDGYGKSNVTTLCYLDLYALKLFSLFDDKWNDVYTKSLEIINNGYISDELPLYRKYYDGNIEIFDNEENIDTLLSILVILNKAEVNEDISKSVDWIKERLKYIGYISTSYNINTLDESKIESTSIYANIAQIAKVINDEELYNMAINKMKNFQVINEKSNIYGSFGNEQTEDVYSYDNLNALLAFRRGFNR</sequence>
<dbReference type="InterPro" id="IPR008928">
    <property type="entry name" value="6-hairpin_glycosidase_sf"/>
</dbReference>
<keyword evidence="3" id="KW-0326">Glycosidase</keyword>
<comment type="similarity">
    <text evidence="1">Belongs to the glycosyl hydrolase 8 (cellulase D) family.</text>
</comment>
<evidence type="ECO:0000256" key="2">
    <source>
        <dbReference type="ARBA" id="ARBA00022801"/>
    </source>
</evidence>
<reference evidence="5" key="1">
    <citation type="submission" date="2022-05" db="EMBL/GenBank/DDBJ databases">
        <title>Draft genome sequence of Clostridium tertium strain CP3 isolated from Peru.</title>
        <authorList>
            <person name="Hurtado R."/>
            <person name="Lima L."/>
            <person name="Sousa T."/>
            <person name="Jaiswal A.K."/>
            <person name="Tiwari S."/>
            <person name="Maturrano L."/>
            <person name="Brenig B."/>
            <person name="Azevedo V."/>
        </authorList>
    </citation>
    <scope>NUCLEOTIDE SEQUENCE</scope>
    <source>
        <strain evidence="5">CP3</strain>
    </source>
</reference>
<dbReference type="InterPro" id="IPR012341">
    <property type="entry name" value="6hp_glycosidase-like_sf"/>
</dbReference>
<accession>A0A9X3XHG8</accession>
<dbReference type="Gene3D" id="1.50.10.10">
    <property type="match status" value="1"/>
</dbReference>
<dbReference type="Proteomes" id="UP001141183">
    <property type="component" value="Unassembled WGS sequence"/>
</dbReference>
<dbReference type="AlphaFoldDB" id="A0A9X3XHG8"/>
<dbReference type="PROSITE" id="PS51257">
    <property type="entry name" value="PROKAR_LIPOPROTEIN"/>
    <property type="match status" value="1"/>
</dbReference>
<dbReference type="Pfam" id="PF01270">
    <property type="entry name" value="Glyco_hydro_8"/>
    <property type="match status" value="1"/>
</dbReference>
<keyword evidence="2 5" id="KW-0378">Hydrolase</keyword>
<name>A0A9X3XHG8_9CLOT</name>
<dbReference type="GO" id="GO:0004553">
    <property type="term" value="F:hydrolase activity, hydrolyzing O-glycosyl compounds"/>
    <property type="evidence" value="ECO:0007669"/>
    <property type="project" value="InterPro"/>
</dbReference>
<comment type="caution">
    <text evidence="5">The sequence shown here is derived from an EMBL/GenBank/DDBJ whole genome shotgun (WGS) entry which is preliminary data.</text>
</comment>
<keyword evidence="4" id="KW-0812">Transmembrane</keyword>
<proteinExistence type="inferred from homology"/>
<gene>
    <name evidence="5" type="ORF">NE398_05755</name>
</gene>